<feature type="region of interest" description="Disordered" evidence="6">
    <location>
        <begin position="315"/>
        <end position="339"/>
    </location>
</feature>
<evidence type="ECO:0000256" key="1">
    <source>
        <dbReference type="ARBA" id="ARBA00004141"/>
    </source>
</evidence>
<dbReference type="AlphaFoldDB" id="A0A9P5AV36"/>
<feature type="transmembrane region" description="Helical" evidence="7">
    <location>
        <begin position="16"/>
        <end position="37"/>
    </location>
</feature>
<dbReference type="InterPro" id="IPR049326">
    <property type="entry name" value="Rhodopsin_dom_fungi"/>
</dbReference>
<feature type="transmembrane region" description="Helical" evidence="7">
    <location>
        <begin position="92"/>
        <end position="114"/>
    </location>
</feature>
<evidence type="ECO:0000313" key="9">
    <source>
        <dbReference type="EMBL" id="KAF4345319.1"/>
    </source>
</evidence>
<evidence type="ECO:0000256" key="4">
    <source>
        <dbReference type="ARBA" id="ARBA00023136"/>
    </source>
</evidence>
<evidence type="ECO:0000256" key="5">
    <source>
        <dbReference type="ARBA" id="ARBA00038359"/>
    </source>
</evidence>
<comment type="subcellular location">
    <subcellularLocation>
        <location evidence="1">Membrane</location>
        <topology evidence="1">Multi-pass membrane protein</topology>
    </subcellularLocation>
</comment>
<dbReference type="Proteomes" id="UP000730481">
    <property type="component" value="Unassembled WGS sequence"/>
</dbReference>
<name>A0A9P5AV36_9HYPO</name>
<evidence type="ECO:0000256" key="2">
    <source>
        <dbReference type="ARBA" id="ARBA00022692"/>
    </source>
</evidence>
<dbReference type="GO" id="GO:0016020">
    <property type="term" value="C:membrane"/>
    <property type="evidence" value="ECO:0007669"/>
    <property type="project" value="UniProtKB-SubCell"/>
</dbReference>
<accession>A0A9P5AV36</accession>
<feature type="compositionally biased region" description="Low complexity" evidence="6">
    <location>
        <begin position="327"/>
        <end position="339"/>
    </location>
</feature>
<evidence type="ECO:0000256" key="3">
    <source>
        <dbReference type="ARBA" id="ARBA00022989"/>
    </source>
</evidence>
<dbReference type="EMBL" id="PVQB02000028">
    <property type="protein sequence ID" value="KAF4345319.1"/>
    <property type="molecule type" value="Genomic_DNA"/>
</dbReference>
<feature type="transmembrane region" description="Helical" evidence="7">
    <location>
        <begin position="178"/>
        <end position="197"/>
    </location>
</feature>
<evidence type="ECO:0000313" key="10">
    <source>
        <dbReference type="Proteomes" id="UP000730481"/>
    </source>
</evidence>
<evidence type="ECO:0000256" key="7">
    <source>
        <dbReference type="SAM" id="Phobius"/>
    </source>
</evidence>
<evidence type="ECO:0000256" key="6">
    <source>
        <dbReference type="SAM" id="MobiDB-lite"/>
    </source>
</evidence>
<comment type="caution">
    <text evidence="9">The sequence shown here is derived from an EMBL/GenBank/DDBJ whole genome shotgun (WGS) entry which is preliminary data.</text>
</comment>
<gene>
    <name evidence="9" type="ORF">FBEOM_723</name>
</gene>
<feature type="transmembrane region" description="Helical" evidence="7">
    <location>
        <begin position="134"/>
        <end position="158"/>
    </location>
</feature>
<organism evidence="9 10">
    <name type="scientific">Fusarium beomiforme</name>
    <dbReference type="NCBI Taxonomy" id="44412"/>
    <lineage>
        <taxon>Eukaryota</taxon>
        <taxon>Fungi</taxon>
        <taxon>Dikarya</taxon>
        <taxon>Ascomycota</taxon>
        <taxon>Pezizomycotina</taxon>
        <taxon>Sordariomycetes</taxon>
        <taxon>Hypocreomycetidae</taxon>
        <taxon>Hypocreales</taxon>
        <taxon>Nectriaceae</taxon>
        <taxon>Fusarium</taxon>
        <taxon>Fusarium burgessii species complex</taxon>
    </lineage>
</organism>
<reference evidence="9" key="1">
    <citation type="journal article" date="2017" name="Mycologia">
        <title>Fusarium algeriense, sp. nov., a novel toxigenic crown rot pathogen of durum wheat from Algeria is nested in the Fusarium burgessii species complex.</title>
        <authorList>
            <person name="Laraba I."/>
            <person name="Keddad A."/>
            <person name="Boureghda H."/>
            <person name="Abdallah N."/>
            <person name="Vaughan M.M."/>
            <person name="Proctor R.H."/>
            <person name="Busman M."/>
            <person name="O'Donnell K."/>
        </authorList>
    </citation>
    <scope>NUCLEOTIDE SEQUENCE</scope>
    <source>
        <strain evidence="9">NRRL 25174</strain>
    </source>
</reference>
<evidence type="ECO:0000259" key="8">
    <source>
        <dbReference type="Pfam" id="PF20684"/>
    </source>
</evidence>
<keyword evidence="2 7" id="KW-0812">Transmembrane</keyword>
<dbReference type="PANTHER" id="PTHR33048">
    <property type="entry name" value="PTH11-LIKE INTEGRAL MEMBRANE PROTEIN (AFU_ORTHOLOGUE AFUA_5G11245)"/>
    <property type="match status" value="1"/>
</dbReference>
<sequence length="339" mass="37760">MVAKSYRFSPWGIDDYLIVVASAFTVVQCIMMGLMTFEGLGRDIWILDDETITRFHIYLLVVQYTYVLSLCFIKLSILFFFLRTFPDPTFRMIIKCTIVFNILTTIIFSICGALQRQPIYLLWEGWKEYPPRGITLDIPAIILAHAGINIALDVWMFVLPLTQLYSLGLKPKKKAGVMVIFGVGIFLIAASCIRIPYLLDFTRTLNATCKFEGNLSIFILTGTVSADSQGFIVWSNIESGVGIMVACMPHMQPIFRAIAARARSLNILPLRSGSSAEGIFVQRSLTTIKMSRTDGTTLMEVDDLILHDQGGLLSEPSPAKRLDSKYGSVSGTGTSTYGR</sequence>
<keyword evidence="4 7" id="KW-0472">Membrane</keyword>
<proteinExistence type="inferred from homology"/>
<comment type="similarity">
    <text evidence="5">Belongs to the SAT4 family.</text>
</comment>
<dbReference type="PANTHER" id="PTHR33048:SF143">
    <property type="entry name" value="EXTRACELLULAR MEMBRANE PROTEIN CFEM DOMAIN-CONTAINING PROTEIN-RELATED"/>
    <property type="match status" value="1"/>
</dbReference>
<feature type="transmembrane region" description="Helical" evidence="7">
    <location>
        <begin position="57"/>
        <end position="80"/>
    </location>
</feature>
<keyword evidence="3 7" id="KW-1133">Transmembrane helix</keyword>
<dbReference type="OrthoDB" id="2496787at2759"/>
<dbReference type="Pfam" id="PF20684">
    <property type="entry name" value="Fung_rhodopsin"/>
    <property type="match status" value="1"/>
</dbReference>
<dbReference type="InterPro" id="IPR052337">
    <property type="entry name" value="SAT4-like"/>
</dbReference>
<protein>
    <submittedName>
        <fullName evidence="9">Integral membrane protein</fullName>
    </submittedName>
</protein>
<feature type="domain" description="Rhodopsin" evidence="8">
    <location>
        <begin position="3"/>
        <end position="256"/>
    </location>
</feature>
<keyword evidence="10" id="KW-1185">Reference proteome</keyword>
<reference evidence="9" key="2">
    <citation type="submission" date="2020-02" db="EMBL/GenBank/DDBJ databases">
        <title>Identification and distribution of gene clusters putatively required for synthesis of sphingolipid metabolism inhibitors in phylogenetically diverse species of the filamentous fungus Fusarium.</title>
        <authorList>
            <person name="Kim H.-S."/>
            <person name="Busman M."/>
            <person name="Brown D.W."/>
            <person name="Divon H."/>
            <person name="Uhlig S."/>
            <person name="Proctor R.H."/>
        </authorList>
    </citation>
    <scope>NUCLEOTIDE SEQUENCE</scope>
    <source>
        <strain evidence="9">NRRL 25174</strain>
    </source>
</reference>